<dbReference type="Proteomes" id="UP000054270">
    <property type="component" value="Unassembled WGS sequence"/>
</dbReference>
<gene>
    <name evidence="1" type="ORF">HYPSUDRAFT_960801</name>
</gene>
<proteinExistence type="predicted"/>
<reference evidence="2" key="1">
    <citation type="submission" date="2014-04" db="EMBL/GenBank/DDBJ databases">
        <title>Evolutionary Origins and Diversification of the Mycorrhizal Mutualists.</title>
        <authorList>
            <consortium name="DOE Joint Genome Institute"/>
            <consortium name="Mycorrhizal Genomics Consortium"/>
            <person name="Kohler A."/>
            <person name="Kuo A."/>
            <person name="Nagy L.G."/>
            <person name="Floudas D."/>
            <person name="Copeland A."/>
            <person name="Barry K.W."/>
            <person name="Cichocki N."/>
            <person name="Veneault-Fourrey C."/>
            <person name="LaButti K."/>
            <person name="Lindquist E.A."/>
            <person name="Lipzen A."/>
            <person name="Lundell T."/>
            <person name="Morin E."/>
            <person name="Murat C."/>
            <person name="Riley R."/>
            <person name="Ohm R."/>
            <person name="Sun H."/>
            <person name="Tunlid A."/>
            <person name="Henrissat B."/>
            <person name="Grigoriev I.V."/>
            <person name="Hibbett D.S."/>
            <person name="Martin F."/>
        </authorList>
    </citation>
    <scope>NUCLEOTIDE SEQUENCE [LARGE SCALE GENOMIC DNA]</scope>
    <source>
        <strain evidence="2">FD-334 SS-4</strain>
    </source>
</reference>
<dbReference type="AlphaFoldDB" id="A0A0D2KUJ8"/>
<accession>A0A0D2KUJ8</accession>
<evidence type="ECO:0000313" key="2">
    <source>
        <dbReference type="Proteomes" id="UP000054270"/>
    </source>
</evidence>
<evidence type="ECO:0000313" key="1">
    <source>
        <dbReference type="EMBL" id="KJA18337.1"/>
    </source>
</evidence>
<sequence>MDGLSKLRGVAAQHDRWRGWDALISRLWETIEVAVAGDVEGRSPLKGLTGRVPVRSWPRGQDARSSEAPEVVFISRNSSKISDMWGRLKDSRHMAQSVFPFFSPSLSFSFYFIRKPLPLCSVPAPPIFFHYYCRSFILGYPFRVFVSQYHYFTPHPGSTRFRACVIDSRLCLPLFLGHRCIPWVLRPTLRITGRRLFAHETMFSFAYVPSSESKRLAAPCASDRISYCFQWSVEPRVPRTPAHTLDTPPMYLRLRAGQELFLCHHVAKCDLSSSPRNSPRVQRSESAVQ</sequence>
<keyword evidence="2" id="KW-1185">Reference proteome</keyword>
<organism evidence="1 2">
    <name type="scientific">Hypholoma sublateritium (strain FD-334 SS-4)</name>
    <dbReference type="NCBI Taxonomy" id="945553"/>
    <lineage>
        <taxon>Eukaryota</taxon>
        <taxon>Fungi</taxon>
        <taxon>Dikarya</taxon>
        <taxon>Basidiomycota</taxon>
        <taxon>Agaricomycotina</taxon>
        <taxon>Agaricomycetes</taxon>
        <taxon>Agaricomycetidae</taxon>
        <taxon>Agaricales</taxon>
        <taxon>Agaricineae</taxon>
        <taxon>Strophariaceae</taxon>
        <taxon>Hypholoma</taxon>
    </lineage>
</organism>
<protein>
    <submittedName>
        <fullName evidence="1">Uncharacterized protein</fullName>
    </submittedName>
</protein>
<name>A0A0D2KUJ8_HYPSF</name>
<dbReference type="EMBL" id="KN817590">
    <property type="protein sequence ID" value="KJA18337.1"/>
    <property type="molecule type" value="Genomic_DNA"/>
</dbReference>